<dbReference type="RefSeq" id="WP_126723510.1">
    <property type="nucleotide sequence ID" value="NZ_RYZH01000002.1"/>
</dbReference>
<gene>
    <name evidence="2" type="ORF">TsocGM_01290</name>
</gene>
<reference evidence="2 3" key="1">
    <citation type="submission" date="2018-12" db="EMBL/GenBank/DDBJ databases">
        <authorList>
            <person name="Toschakov S.V."/>
        </authorList>
    </citation>
    <scope>NUCLEOTIDE SEQUENCE [LARGE SCALE GENOMIC DNA]</scope>
    <source>
        <strain evidence="2 3">GM2012</strain>
    </source>
</reference>
<organism evidence="2 3">
    <name type="scientific">Tautonia sociabilis</name>
    <dbReference type="NCBI Taxonomy" id="2080755"/>
    <lineage>
        <taxon>Bacteria</taxon>
        <taxon>Pseudomonadati</taxon>
        <taxon>Planctomycetota</taxon>
        <taxon>Planctomycetia</taxon>
        <taxon>Isosphaerales</taxon>
        <taxon>Isosphaeraceae</taxon>
        <taxon>Tautonia</taxon>
    </lineage>
</organism>
<dbReference type="OrthoDB" id="9798990at2"/>
<name>A0A432MPQ5_9BACT</name>
<dbReference type="PANTHER" id="PTHR36173:SF2">
    <property type="entry name" value="RIBONUCLEASE VAPC16"/>
    <property type="match status" value="1"/>
</dbReference>
<dbReference type="CDD" id="cd09872">
    <property type="entry name" value="PIN_Sll0205-like"/>
    <property type="match status" value="1"/>
</dbReference>
<dbReference type="EMBL" id="RYZH01000002">
    <property type="protein sequence ID" value="RUL89434.1"/>
    <property type="molecule type" value="Genomic_DNA"/>
</dbReference>
<dbReference type="InterPro" id="IPR002716">
    <property type="entry name" value="PIN_dom"/>
</dbReference>
<accession>A0A432MPQ5</accession>
<keyword evidence="3" id="KW-1185">Reference proteome</keyword>
<feature type="domain" description="PIN" evidence="1">
    <location>
        <begin position="4"/>
        <end position="119"/>
    </location>
</feature>
<dbReference type="PANTHER" id="PTHR36173">
    <property type="entry name" value="RIBONUCLEASE VAPC16-RELATED"/>
    <property type="match status" value="1"/>
</dbReference>
<evidence type="ECO:0000259" key="1">
    <source>
        <dbReference type="Pfam" id="PF01850"/>
    </source>
</evidence>
<dbReference type="Proteomes" id="UP000280296">
    <property type="component" value="Unassembled WGS sequence"/>
</dbReference>
<sequence length="125" mass="13769">MKLLLDTHAFLWWLSDPAHLAAEARIAIANPRHFVFVSAASIIEIAIKQASGKLKVSEHPEAMIGPCRFRELPLKVAHAAALRDLSPVHKDPFDRLLVAQAKVEGMTLVSRDTILSQYDVPLLAA</sequence>
<dbReference type="AlphaFoldDB" id="A0A432MPQ5"/>
<dbReference type="SUPFAM" id="SSF88723">
    <property type="entry name" value="PIN domain-like"/>
    <property type="match status" value="1"/>
</dbReference>
<dbReference type="InterPro" id="IPR029060">
    <property type="entry name" value="PIN-like_dom_sf"/>
</dbReference>
<proteinExistence type="predicted"/>
<reference evidence="2 3" key="2">
    <citation type="submission" date="2019-01" db="EMBL/GenBank/DDBJ databases">
        <title>Tautonia sociabilis, a novel thermotolerant planctomycete of Isosphaeraceae family, isolated from a 4000 m deep subterranean habitat.</title>
        <authorList>
            <person name="Kovaleva O.L."/>
            <person name="Elcheninov A.G."/>
            <person name="Van Heerden E."/>
            <person name="Toshchakov S.V."/>
            <person name="Novikov A."/>
            <person name="Bonch-Osmolovskaya E.A."/>
            <person name="Kublanov I.V."/>
        </authorList>
    </citation>
    <scope>NUCLEOTIDE SEQUENCE [LARGE SCALE GENOMIC DNA]</scope>
    <source>
        <strain evidence="2 3">GM2012</strain>
    </source>
</reference>
<protein>
    <submittedName>
        <fullName evidence="2">Type II toxin-antitoxin system VapC family toxin</fullName>
    </submittedName>
</protein>
<evidence type="ECO:0000313" key="2">
    <source>
        <dbReference type="EMBL" id="RUL89434.1"/>
    </source>
</evidence>
<evidence type="ECO:0000313" key="3">
    <source>
        <dbReference type="Proteomes" id="UP000280296"/>
    </source>
</evidence>
<comment type="caution">
    <text evidence="2">The sequence shown here is derived from an EMBL/GenBank/DDBJ whole genome shotgun (WGS) entry which is preliminary data.</text>
</comment>
<dbReference type="Gene3D" id="3.40.50.1010">
    <property type="entry name" value="5'-nuclease"/>
    <property type="match status" value="1"/>
</dbReference>
<dbReference type="InterPro" id="IPR041705">
    <property type="entry name" value="PIN_Sll0205"/>
</dbReference>
<dbReference type="InterPro" id="IPR052919">
    <property type="entry name" value="TA_system_RNase"/>
</dbReference>
<dbReference type="Pfam" id="PF01850">
    <property type="entry name" value="PIN"/>
    <property type="match status" value="1"/>
</dbReference>